<feature type="domain" description="U3 small nucleolar RNA-associated protein 20 C-terminal" evidence="3">
    <location>
        <begin position="2372"/>
        <end position="2479"/>
    </location>
</feature>
<accession>A0A2P5YQG6</accession>
<dbReference type="EMBL" id="KZ662890">
    <property type="protein sequence ID" value="PPS17840.1"/>
    <property type="molecule type" value="Genomic_DNA"/>
</dbReference>
<dbReference type="Pfam" id="PF07539">
    <property type="entry name" value="UTP20_N"/>
    <property type="match status" value="1"/>
</dbReference>
<feature type="domain" description="U3 small nucleolar RNA-associated protein 20 N-terminal" evidence="1">
    <location>
        <begin position="626"/>
        <end position="1237"/>
    </location>
</feature>
<dbReference type="PANTHER" id="PTHR17695:SF11">
    <property type="entry name" value="SMALL SUBUNIT PROCESSOME COMPONENT 20 HOMOLOG"/>
    <property type="match status" value="1"/>
</dbReference>
<dbReference type="PANTHER" id="PTHR17695">
    <property type="entry name" value="SMALL SUBUNIT PROCESSOME COMPONENT 20 HOMOLOG"/>
    <property type="match status" value="1"/>
</dbReference>
<dbReference type="InterPro" id="IPR016024">
    <property type="entry name" value="ARM-type_fold"/>
</dbReference>
<dbReference type="SUPFAM" id="SSF48371">
    <property type="entry name" value="ARM repeat"/>
    <property type="match status" value="2"/>
</dbReference>
<dbReference type="InterPro" id="IPR011989">
    <property type="entry name" value="ARM-like"/>
</dbReference>
<evidence type="ECO:0000259" key="1">
    <source>
        <dbReference type="Pfam" id="PF07539"/>
    </source>
</evidence>
<dbReference type="GO" id="GO:0032040">
    <property type="term" value="C:small-subunit processome"/>
    <property type="evidence" value="ECO:0007669"/>
    <property type="project" value="TreeGrafter"/>
</dbReference>
<dbReference type="Pfam" id="PF20416">
    <property type="entry name" value="UTP20"/>
    <property type="match status" value="1"/>
</dbReference>
<dbReference type="Pfam" id="PF23099">
    <property type="entry name" value="UTP20_C"/>
    <property type="match status" value="1"/>
</dbReference>
<sequence>MEVCKGRLKLRFCLVTVRLRYYPKDHVQEFMAEATSFLLRNAPVEQLIKGSDAILEVVITSFQKLTEELEAKELNLMWECLYQEISETLAQGSCLHLGRLLSLLISSLQCCADYRRMLEVVESLVPKVIFPSSQGNGSLSDVVDKVLQLVLHILDGLHGSNNLSTISGCLLQWAPIFELRNSSAMNDLVESSQEEVLFLLLSFFERLQLHPQSTKCLDEMSEGRLSKICDYMQGVISNWIKLINDIAIGNPLTAQIDEAKLAILWGIISCYPYMFDVRASESALIELIDALQRLLMIEDSIAGVSKHTWESLVGAALGSHNKWHNVKKVGCGEISKVLDLSKACKSSSQVLFAVADYLDNVNGPALQADSSKETCHPLLKGENMVDAVGIFADSLCHPDKGIRLPTLRILCHYEPLNCETSAKDQHAEKKMKTEVSQAGIIDTDESNVLQLLMSIEATPLSISTSRKVTLLISKIQMGLSAGRIPETYVPLVLNGIIGIFHNRFSYLWDAASECLAVLISKHTGLVWDKFISYFDHCQSLVQAPDVQHDRDNGNLSDSSSDLVRRFDLFVNPASDNTPGTAVLSLLLQSLQKIPSVAESRSRQIIPLFLSPGSFNSDIYEGKEWKGILKEWLGLLKLMRNPRAFYRSQFLKDVLQSRLLDDNDADIQARVLDCLLLWKDDFLLPYDQHLKNLINSKYLREELTTWSLSKEAGLIEEVHRVHLVPLVVRLLIPKIRNLKTLASRKNASVHLRKAVLGFIAQLDSNELHLFFALLLKPLQIIPNEDGYASNLYSNPIDEFHSLNFLKYFTVENITALSWKKRYGFLHVIEDIMGVFDEFRVRPFLDLLMGCVVRVLASCSSNIDTAKVAESSPVRDHPDAEMISDDKDSAAANHVKIGTGIKQFKDLRSLCLKIVSLVLNKYEDHDFGTEFWDLFFTSLKPLIYAFKQEGSSSEKPSSLFSCFLAMSQSLQLVSLLCRERNLVPDIFSILTVPTASEAIVSCVLKFISNLLDLDCELDYENSPIKSLICPNLEALVCSLHHLFQSDKASKKLVRCPGETEIRIFKLLLKYIRNPLLAKKFVDILLPFLSKRVQGSDICLKAIQVIQDIIPVLGNERTPEILNAVAPLLVYAKLDIRVLICNLLEALARTNSSVLVVARHVRQLNATSAFELDELDYDTIGQAYEGIGIGFFHSVPVEDALLILSQTVYDMSSDELILRHHAYRLLLTFLDFSAKILGQEVTDHNETAEEIMTVDEGCWTRACVQRIINKFLLKHMGDAISRGTSVRKEWIDLLREMVIKLPQLENLNLFRALCSEDADQDFFNNIIHLQKHKRAKALSRFADVINKTYMSMDIINKVFLPLFFNMLFDLQHGKDEHIRTACMQALASVSAKMEWKPYYALLLRCFSEMKKNPDKRKVLLRLICFILDRFDYSKFCSGQEAINSVDNILGSETNSFVSSAMQKGGSSIMVSEIQTSLQKTVLPKIQKLLSSDSDNVNVSISLAALKLLKLLPGDVMESQLSSIIHRISNFLKNRLESIRDEARSALAECLKVLGLEYLQFIIRVLRATLKRGFELHVLGYTLNFLLSKTLSSSSDESLDYCLEDLLGVVENDILGDVAEEKEVDKIASKMKETRKCKSFETLKLIAQSITFKIHAFKLLSPVTSHLQKHLTPKVKSKLENMLKHIADGIECNQSVNQTDLFVFVYGLITDATNDEYGSGVSSIGTEANKHGNVVSEKIVSPDQAFKTKSACSHLITTFALGVLQNRIKSMKLDRNDEQLLSMLDPFVQLLGNCLSSKYEDILSACLRCLTPLVRLPLPSLESQADKLKVTLLGIAQGSVNPGNRLMESCLKLLTVLLRSTKITLSSDQLHMLVQFPVFVDLERNPSFVALSLLKAIVNRKLVVHEIYDIVVQVAELMVTSQLEPIRKKCSQILLQFLLDYHLSEKRLQQHLDFLLANLRHPIYFSCRYQHPTGRESVLEMLHTIMIKFPKAIVDEQSQTIFVHLVVCLANDQDNKVRSMTGAVIKLLIGRISQHLLNSILEYSLSWYLGEKQQLWSAGAQKNEPVNGVQNSVARFRVYHVSFMMILDVFVQVLGLLVEVMKKNFQRHISSILPVTKRILHSAIDAFTNMMMDLPDEATIPFWKESYYSLIMLEKMLHHFHDLIFERELEVIWEMICELLLHPHAWLRNVSNRLLSLYFTCANESKRGSVVKSNGSLFLMKPSRLFMIAASLCCQLKGPIDDDEAAVKDVKLGAKKKNEKNHNHRSGLITKNLVFSICCLNSLMKEWAGVNRREFWSTFEQHEQERFLKAFRLLNSRKATGMLLSITGATDDQNDADHSEDLQYLLLSNLLKELGKLALQMEAIQMRIVFYSFQKILPEIDQDDSRHYASLMMFPLYKVCEGFAGKIMTDLKQLAQEVLGSIRNSIGSQEFAQVYSEIKKKLKSKRDKRKRDEKRMAVINPVCNAKRKLRIAAKNRANKKRRIMAMKMERWMR</sequence>
<evidence type="ECO:0000259" key="3">
    <source>
        <dbReference type="Pfam" id="PF23099"/>
    </source>
</evidence>
<feature type="domain" description="U3 small nucleolar RNA-associated protein 20" evidence="2">
    <location>
        <begin position="1489"/>
        <end position="1705"/>
    </location>
</feature>
<dbReference type="Proteomes" id="UP000239757">
    <property type="component" value="Unassembled WGS sequence"/>
</dbReference>
<dbReference type="InterPro" id="IPR046523">
    <property type="entry name" value="UTP20_dom"/>
</dbReference>
<dbReference type="InterPro" id="IPR011430">
    <property type="entry name" value="UTP20_N"/>
</dbReference>
<dbReference type="Gene3D" id="1.25.10.10">
    <property type="entry name" value="Leucine-rich Repeat Variant"/>
    <property type="match status" value="2"/>
</dbReference>
<name>A0A2P5YQG6_GOSBA</name>
<dbReference type="OrthoDB" id="360653at2759"/>
<organism evidence="4 5">
    <name type="scientific">Gossypium barbadense</name>
    <name type="common">Sea Island cotton</name>
    <name type="synonym">Hibiscus barbadensis</name>
    <dbReference type="NCBI Taxonomy" id="3634"/>
    <lineage>
        <taxon>Eukaryota</taxon>
        <taxon>Viridiplantae</taxon>
        <taxon>Streptophyta</taxon>
        <taxon>Embryophyta</taxon>
        <taxon>Tracheophyta</taxon>
        <taxon>Spermatophyta</taxon>
        <taxon>Magnoliopsida</taxon>
        <taxon>eudicotyledons</taxon>
        <taxon>Gunneridae</taxon>
        <taxon>Pentapetalae</taxon>
        <taxon>rosids</taxon>
        <taxon>malvids</taxon>
        <taxon>Malvales</taxon>
        <taxon>Malvaceae</taxon>
        <taxon>Malvoideae</taxon>
        <taxon>Gossypium</taxon>
    </lineage>
</organism>
<protein>
    <submittedName>
        <fullName evidence="4">Uncharacterized protein</fullName>
    </submittedName>
</protein>
<dbReference type="InterPro" id="IPR052575">
    <property type="entry name" value="SSU_processome_comp_20"/>
</dbReference>
<evidence type="ECO:0000313" key="4">
    <source>
        <dbReference type="EMBL" id="PPS17840.1"/>
    </source>
</evidence>
<gene>
    <name evidence="4" type="ORF">GOBAR_AA02731</name>
</gene>
<dbReference type="InterPro" id="IPR057525">
    <property type="entry name" value="UTP20_C"/>
</dbReference>
<evidence type="ECO:0000313" key="5">
    <source>
        <dbReference type="Proteomes" id="UP000239757"/>
    </source>
</evidence>
<proteinExistence type="predicted"/>
<dbReference type="GO" id="GO:0030686">
    <property type="term" value="C:90S preribosome"/>
    <property type="evidence" value="ECO:0007669"/>
    <property type="project" value="TreeGrafter"/>
</dbReference>
<evidence type="ECO:0000259" key="2">
    <source>
        <dbReference type="Pfam" id="PF20416"/>
    </source>
</evidence>
<reference evidence="4 5" key="1">
    <citation type="submission" date="2015-01" db="EMBL/GenBank/DDBJ databases">
        <title>Genome of allotetraploid Gossypium barbadense reveals genomic plasticity and fiber elongation in cotton evolution.</title>
        <authorList>
            <person name="Chen X."/>
            <person name="Liu X."/>
            <person name="Zhao B."/>
            <person name="Zheng H."/>
            <person name="Hu Y."/>
            <person name="Lu G."/>
            <person name="Yang C."/>
            <person name="Chen J."/>
            <person name="Shan C."/>
            <person name="Zhang L."/>
            <person name="Zhou Y."/>
            <person name="Wang L."/>
            <person name="Guo W."/>
            <person name="Bai Y."/>
            <person name="Ruan J."/>
            <person name="Shangguan X."/>
            <person name="Mao Y."/>
            <person name="Jiang J."/>
            <person name="Zhu Y."/>
            <person name="Lei J."/>
            <person name="Kang H."/>
            <person name="Chen S."/>
            <person name="He X."/>
            <person name="Wang R."/>
            <person name="Wang Y."/>
            <person name="Chen J."/>
            <person name="Wang L."/>
            <person name="Yu S."/>
            <person name="Wang B."/>
            <person name="Wei J."/>
            <person name="Song S."/>
            <person name="Lu X."/>
            <person name="Gao Z."/>
            <person name="Gu W."/>
            <person name="Deng X."/>
            <person name="Ma D."/>
            <person name="Wang S."/>
            <person name="Liang W."/>
            <person name="Fang L."/>
            <person name="Cai C."/>
            <person name="Zhu X."/>
            <person name="Zhou B."/>
            <person name="Zhang Y."/>
            <person name="Chen Z."/>
            <person name="Xu S."/>
            <person name="Zhu R."/>
            <person name="Wang S."/>
            <person name="Zhang T."/>
            <person name="Zhao G."/>
        </authorList>
    </citation>
    <scope>NUCLEOTIDE SEQUENCE [LARGE SCALE GENOMIC DNA]</scope>
    <source>
        <strain evidence="5">cv. Xinhai21</strain>
        <tissue evidence="4">Leaf</tissue>
    </source>
</reference>